<protein>
    <submittedName>
        <fullName evidence="11">Uncharacterized protein</fullName>
    </submittedName>
</protein>
<dbReference type="GO" id="GO:0009675">
    <property type="term" value="F:high-affinity sulfate:proton symporter activity"/>
    <property type="evidence" value="ECO:0007669"/>
    <property type="project" value="TreeGrafter"/>
</dbReference>
<dbReference type="GO" id="GO:0000103">
    <property type="term" value="P:sulfate assimilation"/>
    <property type="evidence" value="ECO:0007669"/>
    <property type="project" value="TreeGrafter"/>
</dbReference>
<evidence type="ECO:0000313" key="11">
    <source>
        <dbReference type="EMBL" id="ADB18604.1"/>
    </source>
</evidence>
<keyword evidence="6 10" id="KW-0812">Transmembrane</keyword>
<dbReference type="AlphaFoldDB" id="D2R1Z3"/>
<evidence type="ECO:0000256" key="3">
    <source>
        <dbReference type="ARBA" id="ARBA00022475"/>
    </source>
</evidence>
<keyword evidence="2" id="KW-0813">Transport</keyword>
<dbReference type="Proteomes" id="UP000001887">
    <property type="component" value="Chromosome"/>
</dbReference>
<keyword evidence="5" id="KW-0028">Amino-acid biosynthesis</keyword>
<feature type="transmembrane region" description="Helical" evidence="10">
    <location>
        <begin position="87"/>
        <end position="110"/>
    </location>
</feature>
<sequence length="270" mass="29378">MNRYADLPTVWHERPVAATSLGQLGEGFATFWHGAGYLRRHTPLWKWAVLPTLVNIVLTILVLWGYLHYAAEITSTLPDYSSTEWKSLAALGYIGNVILVVLVYLLLLLVAAMVWKLFSALFCGYLFGVLAMRVEESLGTPAAELRGASFIYETLGALLSFLVLLVLNIALIAVAFIPIVGTIVAIVLGTVLTCWVMGVDYFGLAWALRGAPRWTQYARATRHNAHAIGLGAIVFLCEFVPIIGGVGLTLAVIGGVLLQRKIRLSAAPRA</sequence>
<dbReference type="EMBL" id="CP001848">
    <property type="protein sequence ID" value="ADB18604.1"/>
    <property type="molecule type" value="Genomic_DNA"/>
</dbReference>
<feature type="transmembrane region" description="Helical" evidence="10">
    <location>
        <begin position="47"/>
        <end position="67"/>
    </location>
</feature>
<feature type="transmembrane region" description="Helical" evidence="10">
    <location>
        <begin position="183"/>
        <end position="208"/>
    </location>
</feature>
<dbReference type="GO" id="GO:0019344">
    <property type="term" value="P:cysteine biosynthetic process"/>
    <property type="evidence" value="ECO:0007669"/>
    <property type="project" value="TreeGrafter"/>
</dbReference>
<dbReference type="GO" id="GO:0005886">
    <property type="term" value="C:plasma membrane"/>
    <property type="evidence" value="ECO:0007669"/>
    <property type="project" value="TreeGrafter"/>
</dbReference>
<dbReference type="eggNOG" id="COG2981">
    <property type="taxonomic scope" value="Bacteria"/>
</dbReference>
<feature type="transmembrane region" description="Helical" evidence="10">
    <location>
        <begin position="228"/>
        <end position="258"/>
    </location>
</feature>
<evidence type="ECO:0000256" key="7">
    <source>
        <dbReference type="ARBA" id="ARBA00022989"/>
    </source>
</evidence>
<feature type="transmembrane region" description="Helical" evidence="10">
    <location>
        <begin position="154"/>
        <end position="176"/>
    </location>
</feature>
<dbReference type="InterPro" id="IPR059112">
    <property type="entry name" value="CysZ/EI24"/>
</dbReference>
<keyword evidence="9 10" id="KW-0472">Membrane</keyword>
<evidence type="ECO:0000256" key="5">
    <source>
        <dbReference type="ARBA" id="ARBA00022605"/>
    </source>
</evidence>
<dbReference type="Pfam" id="PF07264">
    <property type="entry name" value="EI24"/>
    <property type="match status" value="1"/>
</dbReference>
<keyword evidence="12" id="KW-1185">Reference proteome</keyword>
<keyword evidence="4" id="KW-0997">Cell inner membrane</keyword>
<evidence type="ECO:0000256" key="1">
    <source>
        <dbReference type="ARBA" id="ARBA00004141"/>
    </source>
</evidence>
<proteinExistence type="predicted"/>
<evidence type="ECO:0000256" key="10">
    <source>
        <dbReference type="SAM" id="Phobius"/>
    </source>
</evidence>
<evidence type="ECO:0000256" key="6">
    <source>
        <dbReference type="ARBA" id="ARBA00022692"/>
    </source>
</evidence>
<feature type="transmembrane region" description="Helical" evidence="10">
    <location>
        <begin position="117"/>
        <end position="134"/>
    </location>
</feature>
<keyword evidence="3" id="KW-1003">Cell membrane</keyword>
<name>D2R1Z3_PIRSD</name>
<keyword evidence="7 10" id="KW-1133">Transmembrane helix</keyword>
<dbReference type="PANTHER" id="PTHR37468">
    <property type="entry name" value="SULFATE TRANSPORTER CYSZ"/>
    <property type="match status" value="1"/>
</dbReference>
<evidence type="ECO:0000256" key="8">
    <source>
        <dbReference type="ARBA" id="ARBA00023032"/>
    </source>
</evidence>
<evidence type="ECO:0000256" key="4">
    <source>
        <dbReference type="ARBA" id="ARBA00022519"/>
    </source>
</evidence>
<evidence type="ECO:0000256" key="2">
    <source>
        <dbReference type="ARBA" id="ARBA00022448"/>
    </source>
</evidence>
<gene>
    <name evidence="11" type="ordered locus">Psta_3950</name>
</gene>
<comment type="subcellular location">
    <subcellularLocation>
        <location evidence="1">Membrane</location>
        <topology evidence="1">Multi-pass membrane protein</topology>
    </subcellularLocation>
</comment>
<dbReference type="PANTHER" id="PTHR37468:SF1">
    <property type="entry name" value="SULFATE TRANSPORTER CYSZ"/>
    <property type="match status" value="1"/>
</dbReference>
<accession>D2R1Z3</accession>
<keyword evidence="8" id="KW-0764">Sulfate transport</keyword>
<evidence type="ECO:0000313" key="12">
    <source>
        <dbReference type="Proteomes" id="UP000001887"/>
    </source>
</evidence>
<organism evidence="11 12">
    <name type="scientific">Pirellula staleyi (strain ATCC 27377 / DSM 6068 / ICPB 4128)</name>
    <name type="common">Pirella staleyi</name>
    <dbReference type="NCBI Taxonomy" id="530564"/>
    <lineage>
        <taxon>Bacteria</taxon>
        <taxon>Pseudomonadati</taxon>
        <taxon>Planctomycetota</taxon>
        <taxon>Planctomycetia</taxon>
        <taxon>Pirellulales</taxon>
        <taxon>Pirellulaceae</taxon>
        <taxon>Pirellula</taxon>
    </lineage>
</organism>
<reference evidence="11 12" key="1">
    <citation type="journal article" date="2009" name="Stand. Genomic Sci.">
        <title>Complete genome sequence of Pirellula staleyi type strain (ATCC 27377).</title>
        <authorList>
            <person name="Clum A."/>
            <person name="Tindall B.J."/>
            <person name="Sikorski J."/>
            <person name="Ivanova N."/>
            <person name="Mavrommatis K."/>
            <person name="Lucas S."/>
            <person name="Glavina del Rio T."/>
            <person name="Nolan M."/>
            <person name="Chen F."/>
            <person name="Tice H."/>
            <person name="Pitluck S."/>
            <person name="Cheng J.F."/>
            <person name="Chertkov O."/>
            <person name="Brettin T."/>
            <person name="Han C."/>
            <person name="Detter J.C."/>
            <person name="Kuske C."/>
            <person name="Bruce D."/>
            <person name="Goodwin L."/>
            <person name="Ovchinikova G."/>
            <person name="Pati A."/>
            <person name="Mikhailova N."/>
            <person name="Chen A."/>
            <person name="Palaniappan K."/>
            <person name="Land M."/>
            <person name="Hauser L."/>
            <person name="Chang Y.J."/>
            <person name="Jeffries C.D."/>
            <person name="Chain P."/>
            <person name="Rohde M."/>
            <person name="Goker M."/>
            <person name="Bristow J."/>
            <person name="Eisen J.A."/>
            <person name="Markowitz V."/>
            <person name="Hugenholtz P."/>
            <person name="Kyrpides N.C."/>
            <person name="Klenk H.P."/>
            <person name="Lapidus A."/>
        </authorList>
    </citation>
    <scope>NUCLEOTIDE SEQUENCE [LARGE SCALE GENOMIC DNA]</scope>
    <source>
        <strain evidence="12">ATCC 27377 / DSM 6068 / ICPB 4128</strain>
    </source>
</reference>
<dbReference type="STRING" id="530564.Psta_3950"/>
<evidence type="ECO:0000256" key="9">
    <source>
        <dbReference type="ARBA" id="ARBA00023136"/>
    </source>
</evidence>
<dbReference type="KEGG" id="psl:Psta_3950"/>
<dbReference type="HOGENOM" id="CLU_1056402_0_0_0"/>
<dbReference type="InterPro" id="IPR050480">
    <property type="entry name" value="CysZ-like"/>
</dbReference>